<evidence type="ECO:0000256" key="1">
    <source>
        <dbReference type="ARBA" id="ARBA00001964"/>
    </source>
</evidence>
<evidence type="ECO:0000313" key="5">
    <source>
        <dbReference type="EMBL" id="QJQ01471.1"/>
    </source>
</evidence>
<reference evidence="5 6" key="1">
    <citation type="journal article" date="2012" name="J. Bacteriol.">
        <title>Genome sequence of the pathogenic Herbaspirillum seropedicae strain Os34, isolated from rice roots.</title>
        <authorList>
            <person name="Ye W."/>
            <person name="Ye S."/>
            <person name="Liu J."/>
            <person name="Chang S."/>
            <person name="Chen M."/>
            <person name="Zhu B."/>
            <person name="Guo L."/>
            <person name="An Q."/>
        </authorList>
    </citation>
    <scope>NUCLEOTIDE SEQUENCE [LARGE SCALE GENOMIC DNA]</scope>
    <source>
        <strain evidence="5 6">Os34</strain>
    </source>
</reference>
<dbReference type="CDD" id="cd02000">
    <property type="entry name" value="TPP_E1_PDC_ADC_BCADC"/>
    <property type="match status" value="1"/>
</dbReference>
<dbReference type="PANTHER" id="PTHR11516:SF60">
    <property type="entry name" value="PYRUVATE DEHYDROGENASE E1 COMPONENT SUBUNIT ALPHA"/>
    <property type="match status" value="1"/>
</dbReference>
<dbReference type="Gene3D" id="3.40.50.970">
    <property type="match status" value="1"/>
</dbReference>
<organism evidence="5 6">
    <name type="scientific">Herbaspirillum rubrisubalbicans Os34</name>
    <dbReference type="NCBI Taxonomy" id="1235827"/>
    <lineage>
        <taxon>Bacteria</taxon>
        <taxon>Pseudomonadati</taxon>
        <taxon>Pseudomonadota</taxon>
        <taxon>Betaproteobacteria</taxon>
        <taxon>Burkholderiales</taxon>
        <taxon>Oxalobacteraceae</taxon>
        <taxon>Herbaspirillum</taxon>
    </lineage>
</organism>
<dbReference type="RefSeq" id="WP_017450464.1">
    <property type="nucleotide sequence ID" value="NZ_CP008956.1"/>
</dbReference>
<keyword evidence="2" id="KW-0560">Oxidoreductase</keyword>
<dbReference type="PANTHER" id="PTHR11516">
    <property type="entry name" value="PYRUVATE DEHYDROGENASE E1 COMPONENT, ALPHA SUBUNIT BACTERIAL AND ORGANELLAR"/>
    <property type="match status" value="1"/>
</dbReference>
<sequence length="328" mass="35379">MTIQEAPDRATLVEIYRRMTLIKQNDERFRAVIKSGKLVMPYYSPRGQETIPAAVSVSLSDEDTICTIYRGIHDMIAKGVPLNALWAELAGRVTGTCKGKGGPMHITHPGSGVMVTTGIVGSSMPIANGLALAAQIRGEKRVSVAYFGDGASNIGAFHEALNLASVWKLPVVFVCQNNGYAEHTKYAYGTSVANIAERAAAYQMPGFTVDGNDPVAMYQTARTAIERARDGAGPTLIEAKTFRFHGHVFGDADAYMDAGEKDAWIAKDPVPALRRRLIEAGHATEDELARMEAAIEGQIDEAVAFALDSAYPDLAELGRDIYKDEVAV</sequence>
<dbReference type="Pfam" id="PF00676">
    <property type="entry name" value="E1_dh"/>
    <property type="match status" value="1"/>
</dbReference>
<gene>
    <name evidence="5" type="ORF">C798_14865</name>
</gene>
<dbReference type="SUPFAM" id="SSF52518">
    <property type="entry name" value="Thiamin diphosphate-binding fold (THDP-binding)"/>
    <property type="match status" value="1"/>
</dbReference>
<evidence type="ECO:0000259" key="4">
    <source>
        <dbReference type="Pfam" id="PF00676"/>
    </source>
</evidence>
<feature type="domain" description="Dehydrogenase E1 component" evidence="4">
    <location>
        <begin position="18"/>
        <end position="312"/>
    </location>
</feature>
<protein>
    <submittedName>
        <fullName evidence="5">Pyruvate dehydrogenase</fullName>
    </submittedName>
</protein>
<dbReference type="InterPro" id="IPR001017">
    <property type="entry name" value="DH_E1"/>
</dbReference>
<dbReference type="InterPro" id="IPR029061">
    <property type="entry name" value="THDP-binding"/>
</dbReference>
<keyword evidence="5" id="KW-0670">Pyruvate</keyword>
<proteinExistence type="predicted"/>
<evidence type="ECO:0000313" key="6">
    <source>
        <dbReference type="Proteomes" id="UP000501648"/>
    </source>
</evidence>
<keyword evidence="3" id="KW-0786">Thiamine pyrophosphate</keyword>
<dbReference type="Proteomes" id="UP000501648">
    <property type="component" value="Chromosome"/>
</dbReference>
<dbReference type="GO" id="GO:0006086">
    <property type="term" value="P:pyruvate decarboxylation to acetyl-CoA"/>
    <property type="evidence" value="ECO:0007669"/>
    <property type="project" value="TreeGrafter"/>
</dbReference>
<comment type="cofactor">
    <cofactor evidence="1">
        <name>thiamine diphosphate</name>
        <dbReference type="ChEBI" id="CHEBI:58937"/>
    </cofactor>
</comment>
<evidence type="ECO:0000256" key="2">
    <source>
        <dbReference type="ARBA" id="ARBA00023002"/>
    </source>
</evidence>
<evidence type="ECO:0000256" key="3">
    <source>
        <dbReference type="ARBA" id="ARBA00023052"/>
    </source>
</evidence>
<name>A0A6M3ZSW0_9BURK</name>
<dbReference type="InterPro" id="IPR050642">
    <property type="entry name" value="PDH_E1_Alpha_Subunit"/>
</dbReference>
<dbReference type="AlphaFoldDB" id="A0A6M3ZSW0"/>
<dbReference type="EMBL" id="CP008956">
    <property type="protein sequence ID" value="QJQ01471.1"/>
    <property type="molecule type" value="Genomic_DNA"/>
</dbReference>
<accession>A0A6M3ZSW0</accession>
<dbReference type="GO" id="GO:0004739">
    <property type="term" value="F:pyruvate dehydrogenase (acetyl-transferring) activity"/>
    <property type="evidence" value="ECO:0007669"/>
    <property type="project" value="TreeGrafter"/>
</dbReference>